<keyword evidence="16" id="KW-1185">Reference proteome</keyword>
<evidence type="ECO:0000256" key="4">
    <source>
        <dbReference type="ARBA" id="ARBA00022496"/>
    </source>
</evidence>
<dbReference type="EMBL" id="JAOWKX010000002">
    <property type="protein sequence ID" value="MCV2884085.1"/>
    <property type="molecule type" value="Genomic_DNA"/>
</dbReference>
<evidence type="ECO:0000256" key="5">
    <source>
        <dbReference type="ARBA" id="ARBA00022692"/>
    </source>
</evidence>
<keyword evidence="5 11" id="KW-0812">Transmembrane</keyword>
<evidence type="ECO:0000256" key="6">
    <source>
        <dbReference type="ARBA" id="ARBA00023004"/>
    </source>
</evidence>
<evidence type="ECO:0000256" key="7">
    <source>
        <dbReference type="ARBA" id="ARBA00023065"/>
    </source>
</evidence>
<keyword evidence="9 11" id="KW-0472">Membrane</keyword>
<dbReference type="PANTHER" id="PTHR32552:SF81">
    <property type="entry name" value="TONB-DEPENDENT OUTER MEMBRANE RECEPTOR"/>
    <property type="match status" value="1"/>
</dbReference>
<evidence type="ECO:0000256" key="3">
    <source>
        <dbReference type="ARBA" id="ARBA00022452"/>
    </source>
</evidence>
<evidence type="ECO:0000256" key="11">
    <source>
        <dbReference type="PROSITE-ProRule" id="PRU01360"/>
    </source>
</evidence>
<accession>A0ABT3A5W7</accession>
<feature type="domain" description="TonB-dependent receptor plug" evidence="14">
    <location>
        <begin position="2"/>
        <end position="106"/>
    </location>
</feature>
<evidence type="ECO:0000256" key="2">
    <source>
        <dbReference type="ARBA" id="ARBA00022448"/>
    </source>
</evidence>
<keyword evidence="4" id="KW-0410">Iron transport</keyword>
<dbReference type="InterPro" id="IPR039426">
    <property type="entry name" value="TonB-dep_rcpt-like"/>
</dbReference>
<dbReference type="PROSITE" id="PS52016">
    <property type="entry name" value="TONB_DEPENDENT_REC_3"/>
    <property type="match status" value="1"/>
</dbReference>
<organism evidence="15 16">
    <name type="scientific">Fluctibacter corallii</name>
    <dbReference type="NCBI Taxonomy" id="2984329"/>
    <lineage>
        <taxon>Bacteria</taxon>
        <taxon>Pseudomonadati</taxon>
        <taxon>Pseudomonadota</taxon>
        <taxon>Gammaproteobacteria</taxon>
        <taxon>Alteromonadales</taxon>
        <taxon>Alteromonadaceae</taxon>
        <taxon>Fluctibacter</taxon>
    </lineage>
</organism>
<evidence type="ECO:0000256" key="10">
    <source>
        <dbReference type="ARBA" id="ARBA00023237"/>
    </source>
</evidence>
<comment type="similarity">
    <text evidence="11 12">Belongs to the TonB-dependent receptor family.</text>
</comment>
<dbReference type="Pfam" id="PF00593">
    <property type="entry name" value="TonB_dep_Rec_b-barrel"/>
    <property type="match status" value="1"/>
</dbReference>
<name>A0ABT3A5W7_9ALTE</name>
<dbReference type="PANTHER" id="PTHR32552">
    <property type="entry name" value="FERRICHROME IRON RECEPTOR-RELATED"/>
    <property type="match status" value="1"/>
</dbReference>
<keyword evidence="10 11" id="KW-0998">Cell outer membrane</keyword>
<keyword evidence="3 11" id="KW-1134">Transmembrane beta strand</keyword>
<dbReference type="InterPro" id="IPR012910">
    <property type="entry name" value="Plug_dom"/>
</dbReference>
<gene>
    <name evidence="15" type="ORF">OE749_05205</name>
</gene>
<dbReference type="Pfam" id="PF07715">
    <property type="entry name" value="Plug"/>
    <property type="match status" value="1"/>
</dbReference>
<keyword evidence="8 12" id="KW-0798">TonB box</keyword>
<evidence type="ECO:0000259" key="13">
    <source>
        <dbReference type="Pfam" id="PF00593"/>
    </source>
</evidence>
<dbReference type="Proteomes" id="UP001652504">
    <property type="component" value="Unassembled WGS sequence"/>
</dbReference>
<comment type="caution">
    <text evidence="15">The sequence shown here is derived from an EMBL/GenBank/DDBJ whole genome shotgun (WGS) entry which is preliminary data.</text>
</comment>
<reference evidence="15 16" key="1">
    <citation type="submission" date="2022-10" db="EMBL/GenBank/DDBJ databases">
        <title>Aestuariibacter sp. AA17 isolated from Montipora capitata coral fragment.</title>
        <authorList>
            <person name="Emsley S.A."/>
            <person name="Pfannmuller K.M."/>
            <person name="Loughran R.M."/>
            <person name="Shlafstein M."/>
            <person name="Papke E."/>
            <person name="Saw J.H."/>
            <person name="Ushijima B."/>
            <person name="Videau P."/>
        </authorList>
    </citation>
    <scope>NUCLEOTIDE SEQUENCE [LARGE SCALE GENOMIC DNA]</scope>
    <source>
        <strain evidence="15 16">AA17</strain>
    </source>
</reference>
<sequence length="812" mass="89901">MTVPITVGTVTADTLEASSSILLSDIEKFIPGFEFDDSNMTQAGITMRGISSPNISVGGDPSSALFYDDIYMPRAAQNVLFSDIERIEVLKGPQGTLFGRNAALGVVHIIPKAPVSDTEGFLKVTLGTDYLFRLEGMANVALSEHVNMRVNALSNQQDGIVKNNARPTWNDGAKVWDLGARDHQALRVAFAGEVNSDTQWQLSVDIEDLEQAPPMAVGTSEFAYNGGIDPFADYAENDVREGVESREMVGVIAKLTHDFSEVWAAKWVVGYREWETVNREDEDGTANLSRYFDTSNNEDSDITYTELQFNYTGERLNLVFGGSYTSENVSQQTELNMTTDTVARLVTQNLNGQIQANIADELAAQLGGRSDAAAAAVFGDGVTFDQAVAMQFSQMGLPLDHIWQPEQWAGALTALGFANDIMAGIGFPGLPLTADVVTATGDITYDIVAQALQEPAIFGPSYSGQFWQENVFNTGDFTNWGVYVDAEWQLTDKWTVITGLRYSKDDKSFTWRIPPTTFRAQREGVTNLLFPEVQTQAQNTWSKTTGRLVSRYQFSADHMVFASYSTGYKAGGFDSLVPVTDSSSLGAFEPEDAKNIELGYKGVFNRTLIANMSLYRTELDNFQISIESKGPQNAQAIPTIINENREIKGVELDLRWQINDSLVAGIVTEIRETEIETPNFYNALGELIPARTRDFDAATNYTFTLDWMPDTRLGLMTVHLDYEFVENIQDQAPDIEAFKLAVPAYFDDRQLLNGRIALSDDTETWHIALWIKNALDERYVESLGGRTAQTLGTPFAKINRGRELGVDVKYTF</sequence>
<keyword evidence="6" id="KW-0408">Iron</keyword>
<evidence type="ECO:0000259" key="14">
    <source>
        <dbReference type="Pfam" id="PF07715"/>
    </source>
</evidence>
<comment type="subcellular location">
    <subcellularLocation>
        <location evidence="1 11">Cell outer membrane</location>
        <topology evidence="1 11">Multi-pass membrane protein</topology>
    </subcellularLocation>
</comment>
<keyword evidence="7" id="KW-0406">Ion transport</keyword>
<dbReference type="SUPFAM" id="SSF56935">
    <property type="entry name" value="Porins"/>
    <property type="match status" value="1"/>
</dbReference>
<evidence type="ECO:0000313" key="15">
    <source>
        <dbReference type="EMBL" id="MCV2884085.1"/>
    </source>
</evidence>
<keyword evidence="2 11" id="KW-0813">Transport</keyword>
<dbReference type="Gene3D" id="2.40.170.20">
    <property type="entry name" value="TonB-dependent receptor, beta-barrel domain"/>
    <property type="match status" value="2"/>
</dbReference>
<evidence type="ECO:0000256" key="8">
    <source>
        <dbReference type="ARBA" id="ARBA00023077"/>
    </source>
</evidence>
<keyword evidence="15" id="KW-0675">Receptor</keyword>
<protein>
    <submittedName>
        <fullName evidence="15">TonB-dependent receptor</fullName>
    </submittedName>
</protein>
<dbReference type="InterPro" id="IPR036942">
    <property type="entry name" value="Beta-barrel_TonB_sf"/>
</dbReference>
<evidence type="ECO:0000313" key="16">
    <source>
        <dbReference type="Proteomes" id="UP001652504"/>
    </source>
</evidence>
<evidence type="ECO:0000256" key="1">
    <source>
        <dbReference type="ARBA" id="ARBA00004571"/>
    </source>
</evidence>
<dbReference type="InterPro" id="IPR000531">
    <property type="entry name" value="Beta-barrel_TonB"/>
</dbReference>
<feature type="domain" description="TonB-dependent receptor-like beta-barrel" evidence="13">
    <location>
        <begin position="454"/>
        <end position="725"/>
    </location>
</feature>
<proteinExistence type="inferred from homology"/>
<evidence type="ECO:0000256" key="12">
    <source>
        <dbReference type="RuleBase" id="RU003357"/>
    </source>
</evidence>
<evidence type="ECO:0000256" key="9">
    <source>
        <dbReference type="ARBA" id="ARBA00023136"/>
    </source>
</evidence>